<sequence>MAYTTIDENMFYMQGGVIYGPAGPTTNQFYTLDLTQPTWTTSKPPWKAMVYPETLNLRAKNNKHSISVSPDNQNLTFWVAYP</sequence>
<evidence type="ECO:0000313" key="2">
    <source>
        <dbReference type="Proteomes" id="UP000823405"/>
    </source>
</evidence>
<dbReference type="OrthoDB" id="2410151at2759"/>
<dbReference type="Proteomes" id="UP000823405">
    <property type="component" value="Unassembled WGS sequence"/>
</dbReference>
<proteinExistence type="predicted"/>
<reference evidence="1" key="1">
    <citation type="journal article" date="2020" name="Fungal Divers.">
        <title>Resolving the Mortierellaceae phylogeny through synthesis of multi-gene phylogenetics and phylogenomics.</title>
        <authorList>
            <person name="Vandepol N."/>
            <person name="Liber J."/>
            <person name="Desiro A."/>
            <person name="Na H."/>
            <person name="Kennedy M."/>
            <person name="Barry K."/>
            <person name="Grigoriev I.V."/>
            <person name="Miller A.N."/>
            <person name="O'Donnell K."/>
            <person name="Stajich J.E."/>
            <person name="Bonito G."/>
        </authorList>
    </citation>
    <scope>NUCLEOTIDE SEQUENCE</scope>
    <source>
        <strain evidence="1">NVP60</strain>
    </source>
</reference>
<protein>
    <recommendedName>
        <fullName evidence="3">Galactose oxidase</fullName>
    </recommendedName>
</protein>
<evidence type="ECO:0000313" key="1">
    <source>
        <dbReference type="EMBL" id="KAG0307048.1"/>
    </source>
</evidence>
<comment type="caution">
    <text evidence="1">The sequence shown here is derived from an EMBL/GenBank/DDBJ whole genome shotgun (WGS) entry which is preliminary data.</text>
</comment>
<feature type="non-terminal residue" evidence="1">
    <location>
        <position position="82"/>
    </location>
</feature>
<name>A0A9P6R273_9FUNG</name>
<gene>
    <name evidence="1" type="ORF">BGZ97_000529</name>
</gene>
<evidence type="ECO:0008006" key="3">
    <source>
        <dbReference type="Google" id="ProtNLM"/>
    </source>
</evidence>
<accession>A0A9P6R273</accession>
<keyword evidence="2" id="KW-1185">Reference proteome</keyword>
<dbReference type="EMBL" id="JAAAIN010001097">
    <property type="protein sequence ID" value="KAG0307048.1"/>
    <property type="molecule type" value="Genomic_DNA"/>
</dbReference>
<dbReference type="AlphaFoldDB" id="A0A9P6R273"/>
<organism evidence="1 2">
    <name type="scientific">Linnemannia gamsii</name>
    <dbReference type="NCBI Taxonomy" id="64522"/>
    <lineage>
        <taxon>Eukaryota</taxon>
        <taxon>Fungi</taxon>
        <taxon>Fungi incertae sedis</taxon>
        <taxon>Mucoromycota</taxon>
        <taxon>Mortierellomycotina</taxon>
        <taxon>Mortierellomycetes</taxon>
        <taxon>Mortierellales</taxon>
        <taxon>Mortierellaceae</taxon>
        <taxon>Linnemannia</taxon>
    </lineage>
</organism>